<dbReference type="EMBL" id="AAOA02000003">
    <property type="protein sequence ID" value="EAQ98768.1"/>
    <property type="molecule type" value="Genomic_DNA"/>
</dbReference>
<proteinExistence type="predicted"/>
<dbReference type="Proteomes" id="UP000019205">
    <property type="component" value="Chromosome"/>
</dbReference>
<accession>A4A4P7</accession>
<keyword evidence="3" id="KW-1185">Reference proteome</keyword>
<name>A4A4P7_9GAMM</name>
<comment type="caution">
    <text evidence="2">The sequence shown here is derived from an EMBL/GenBank/DDBJ whole genome shotgun (WGS) entry which is preliminary data.</text>
</comment>
<dbReference type="HOGENOM" id="CLU_171668_0_0_6"/>
<reference evidence="2 3" key="1">
    <citation type="journal article" date="2007" name="Proc. Natl. Acad. Sci. U.S.A.">
        <title>Characterization of a marine gammaproteobacterium capable of aerobic anoxygenic photosynthesis.</title>
        <authorList>
            <person name="Fuchs B.M."/>
            <person name="Spring S."/>
            <person name="Teeling H."/>
            <person name="Quast C."/>
            <person name="Wulf J."/>
            <person name="Schattenhofer M."/>
            <person name="Yan S."/>
            <person name="Ferriera S."/>
            <person name="Johnson J."/>
            <person name="Glockner F.O."/>
            <person name="Amann R."/>
        </authorList>
    </citation>
    <scope>NUCLEOTIDE SEQUENCE [LARGE SCALE GENOMIC DNA]</scope>
    <source>
        <strain evidence="2">KT71</strain>
    </source>
</reference>
<organism evidence="2 3">
    <name type="scientific">Congregibacter litoralis KT71</name>
    <dbReference type="NCBI Taxonomy" id="314285"/>
    <lineage>
        <taxon>Bacteria</taxon>
        <taxon>Pseudomonadati</taxon>
        <taxon>Pseudomonadota</taxon>
        <taxon>Gammaproteobacteria</taxon>
        <taxon>Cellvibrionales</taxon>
        <taxon>Halieaceae</taxon>
        <taxon>Congregibacter</taxon>
    </lineage>
</organism>
<evidence type="ECO:0000256" key="1">
    <source>
        <dbReference type="SAM" id="SignalP"/>
    </source>
</evidence>
<feature type="signal peptide" evidence="1">
    <location>
        <begin position="1"/>
        <end position="19"/>
    </location>
</feature>
<dbReference type="RefSeq" id="WP_008294246.1">
    <property type="nucleotide sequence ID" value="NZ_CM002299.1"/>
</dbReference>
<evidence type="ECO:0000313" key="2">
    <source>
        <dbReference type="EMBL" id="EAQ98768.1"/>
    </source>
</evidence>
<feature type="chain" id="PRO_5002664369" evidence="1">
    <location>
        <begin position="20"/>
        <end position="112"/>
    </location>
</feature>
<evidence type="ECO:0000313" key="3">
    <source>
        <dbReference type="Proteomes" id="UP000019205"/>
    </source>
</evidence>
<keyword evidence="1" id="KW-0732">Signal</keyword>
<protein>
    <submittedName>
        <fullName evidence="2">Uncharacterized protein</fullName>
    </submittedName>
</protein>
<dbReference type="AlphaFoldDB" id="A4A4P7"/>
<sequence>MKKAFCLLLLILFPLQSLADAKLHVAAKIYSEGELIDAPSISMKRGAGAAISVDETYDLSLQASPEESGKILLSGSLSLSSENHAFSVLVDPNIESELEMGSTKITLLVIEA</sequence>
<gene>
    <name evidence="2" type="ORF">KT71_09082</name>
</gene>
<reference evidence="2 3" key="2">
    <citation type="journal article" date="2009" name="PLoS ONE">
        <title>The photosynthetic apparatus and its regulation in the aerobic gammaproteobacterium Congregibacter litoralis gen. nov., sp. nov.</title>
        <authorList>
            <person name="Spring S."/>
            <person name="Lunsdorf H."/>
            <person name="Fuchs B.M."/>
            <person name="Tindall B.J."/>
        </authorList>
    </citation>
    <scope>NUCLEOTIDE SEQUENCE [LARGE SCALE GENOMIC DNA]</scope>
    <source>
        <strain evidence="2">KT71</strain>
    </source>
</reference>